<comment type="caution">
    <text evidence="3">The sequence shown here is derived from an EMBL/GenBank/DDBJ whole genome shotgun (WGS) entry which is preliminary data.</text>
</comment>
<gene>
    <name evidence="3" type="ORF">V5799_006744</name>
</gene>
<feature type="region of interest" description="Disordered" evidence="1">
    <location>
        <begin position="1"/>
        <end position="37"/>
    </location>
</feature>
<dbReference type="Gene3D" id="2.60.210.10">
    <property type="entry name" value="Apoptosis, Tumor Necrosis Factor Receptor Associated Protein 2, Chain A"/>
    <property type="match status" value="1"/>
</dbReference>
<dbReference type="EMBL" id="JARKHS020026302">
    <property type="protein sequence ID" value="KAK8766474.1"/>
    <property type="molecule type" value="Genomic_DNA"/>
</dbReference>
<evidence type="ECO:0000313" key="4">
    <source>
        <dbReference type="Proteomes" id="UP001321473"/>
    </source>
</evidence>
<accession>A0AAQ4DVI4</accession>
<proteinExistence type="predicted"/>
<dbReference type="InterPro" id="IPR008974">
    <property type="entry name" value="TRAF-like"/>
</dbReference>
<evidence type="ECO:0000313" key="3">
    <source>
        <dbReference type="EMBL" id="KAK8766474.1"/>
    </source>
</evidence>
<feature type="compositionally biased region" description="Basic residues" evidence="1">
    <location>
        <begin position="20"/>
        <end position="29"/>
    </location>
</feature>
<feature type="compositionally biased region" description="Polar residues" evidence="1">
    <location>
        <begin position="116"/>
        <end position="142"/>
    </location>
</feature>
<protein>
    <recommendedName>
        <fullName evidence="2">TRAF1-6 MATH domain-containing protein</fullName>
    </recommendedName>
</protein>
<dbReference type="InterPro" id="IPR049342">
    <property type="entry name" value="TRAF1-6_MATH_dom"/>
</dbReference>
<sequence length="476" mass="51239">MRDTEQHLRAGCPQLPPAGRGHHALHHPRPGSETRIPSFVDRKIDLLTGSEVPSVSLDAEVPENLLCLSPTVVPNPDPPQEGSVQGRGVPPDSGSASPETAPPGRDQYPHVAAILTSGTLSMSEPNSSRGARPKTGTTSTAEGKTAPIQDTGKTEENDSSEDQPTLVEGSALPHDKGKSELSPEGPTGGSGREAEALVTVSGTEVPSAPGSVGGEALSSLLQGYLNEIGRLVRMIVAGIDVVRDALGKLMPEELVFVLKACEEVRAQLKGETTTSSDWTDEIKSGTKHVLQAVQNEGDADDALSQEYVAEKIGHLISLGKHVLRQRVRVSVPTQWYLEGWSKLKYRAVTVGEASDFFHDISTPFFGYMIVPGLMLEHTAGTLRLRFSFYVRRGIYDNFLEWPLDKKLTLSVIHHTIKGKARSLTVDTKRDLKEKCLKPGSSEIAKPSVSSKSLKAGCFDTDGYVSGDKLLLKFDAK</sequence>
<dbReference type="AlphaFoldDB" id="A0AAQ4DVI4"/>
<feature type="domain" description="TRAF1-6 MATH" evidence="2">
    <location>
        <begin position="362"/>
        <end position="472"/>
    </location>
</feature>
<name>A0AAQ4DVI4_AMBAM</name>
<organism evidence="3 4">
    <name type="scientific">Amblyomma americanum</name>
    <name type="common">Lone star tick</name>
    <dbReference type="NCBI Taxonomy" id="6943"/>
    <lineage>
        <taxon>Eukaryota</taxon>
        <taxon>Metazoa</taxon>
        <taxon>Ecdysozoa</taxon>
        <taxon>Arthropoda</taxon>
        <taxon>Chelicerata</taxon>
        <taxon>Arachnida</taxon>
        <taxon>Acari</taxon>
        <taxon>Parasitiformes</taxon>
        <taxon>Ixodida</taxon>
        <taxon>Ixodoidea</taxon>
        <taxon>Ixodidae</taxon>
        <taxon>Amblyomminae</taxon>
        <taxon>Amblyomma</taxon>
    </lineage>
</organism>
<evidence type="ECO:0000259" key="2">
    <source>
        <dbReference type="Pfam" id="PF21355"/>
    </source>
</evidence>
<keyword evidence="4" id="KW-1185">Reference proteome</keyword>
<reference evidence="3 4" key="1">
    <citation type="journal article" date="2023" name="Arcadia Sci">
        <title>De novo assembly of a long-read Amblyomma americanum tick genome.</title>
        <authorList>
            <person name="Chou S."/>
            <person name="Poskanzer K.E."/>
            <person name="Rollins M."/>
            <person name="Thuy-Boun P.S."/>
        </authorList>
    </citation>
    <scope>NUCLEOTIDE SEQUENCE [LARGE SCALE GENOMIC DNA]</scope>
    <source>
        <strain evidence="3">F_SG_1</strain>
        <tissue evidence="3">Salivary glands</tissue>
    </source>
</reference>
<feature type="region of interest" description="Disordered" evidence="1">
    <location>
        <begin position="68"/>
        <end position="194"/>
    </location>
</feature>
<dbReference type="Pfam" id="PF21355">
    <property type="entry name" value="TRAF-mep_MATH"/>
    <property type="match status" value="1"/>
</dbReference>
<evidence type="ECO:0000256" key="1">
    <source>
        <dbReference type="SAM" id="MobiDB-lite"/>
    </source>
</evidence>
<dbReference type="Proteomes" id="UP001321473">
    <property type="component" value="Unassembled WGS sequence"/>
</dbReference>